<dbReference type="Proteomes" id="UP000288197">
    <property type="component" value="Unassembled WGS sequence"/>
</dbReference>
<dbReference type="Gene3D" id="3.40.1110.10">
    <property type="entry name" value="Calcium-transporting ATPase, cytoplasmic domain N"/>
    <property type="match status" value="1"/>
</dbReference>
<evidence type="ECO:0000256" key="2">
    <source>
        <dbReference type="ARBA" id="ARBA00022692"/>
    </source>
</evidence>
<dbReference type="SFLD" id="SFLDG00002">
    <property type="entry name" value="C1.7:_P-type_atpase_like"/>
    <property type="match status" value="1"/>
</dbReference>
<keyword evidence="3" id="KW-1278">Translocase</keyword>
<reference evidence="7 8" key="1">
    <citation type="submission" date="2017-05" db="EMBL/GenBank/DDBJ databases">
        <title>Vagococcus spp. assemblies.</title>
        <authorList>
            <person name="Gulvik C.A."/>
        </authorList>
    </citation>
    <scope>NUCLEOTIDE SEQUENCE [LARGE SCALE GENOMIC DNA]</scope>
    <source>
        <strain evidence="7 8">NCFB 2497</strain>
    </source>
</reference>
<organism evidence="7 8">
    <name type="scientific">Vagococcus fluvialis</name>
    <dbReference type="NCBI Taxonomy" id="2738"/>
    <lineage>
        <taxon>Bacteria</taxon>
        <taxon>Bacillati</taxon>
        <taxon>Bacillota</taxon>
        <taxon>Bacilli</taxon>
        <taxon>Lactobacillales</taxon>
        <taxon>Enterococcaceae</taxon>
        <taxon>Vagococcus</taxon>
    </lineage>
</organism>
<protein>
    <submittedName>
        <fullName evidence="7">Magnesium-transporting ATPase</fullName>
    </submittedName>
</protein>
<dbReference type="SUPFAM" id="SSF81665">
    <property type="entry name" value="Calcium ATPase, transmembrane domain M"/>
    <property type="match status" value="1"/>
</dbReference>
<dbReference type="Gene3D" id="1.20.1110.10">
    <property type="entry name" value="Calcium-transporting ATPase, transmembrane domain"/>
    <property type="match status" value="1"/>
</dbReference>
<dbReference type="Pfam" id="PF00122">
    <property type="entry name" value="E1-E2_ATPase"/>
    <property type="match status" value="1"/>
</dbReference>
<dbReference type="InterPro" id="IPR001757">
    <property type="entry name" value="P_typ_ATPase"/>
</dbReference>
<comment type="caution">
    <text evidence="7">The sequence shown here is derived from an EMBL/GenBank/DDBJ whole genome shotgun (WGS) entry which is preliminary data.</text>
</comment>
<evidence type="ECO:0000313" key="8">
    <source>
        <dbReference type="Proteomes" id="UP000288197"/>
    </source>
</evidence>
<keyword evidence="5" id="KW-0472">Membrane</keyword>
<dbReference type="PANTHER" id="PTHR42861">
    <property type="entry name" value="CALCIUM-TRANSPORTING ATPASE"/>
    <property type="match status" value="1"/>
</dbReference>
<keyword evidence="4" id="KW-1133">Transmembrane helix</keyword>
<dbReference type="GO" id="GO:0005524">
    <property type="term" value="F:ATP binding"/>
    <property type="evidence" value="ECO:0007669"/>
    <property type="project" value="InterPro"/>
</dbReference>
<dbReference type="NCBIfam" id="TIGR01494">
    <property type="entry name" value="ATPase_P-type"/>
    <property type="match status" value="2"/>
</dbReference>
<proteinExistence type="predicted"/>
<evidence type="ECO:0000259" key="6">
    <source>
        <dbReference type="Pfam" id="PF00122"/>
    </source>
</evidence>
<dbReference type="PRINTS" id="PR00120">
    <property type="entry name" value="HATPASE"/>
</dbReference>
<name>A0A369B1C9_9ENTE</name>
<dbReference type="OrthoDB" id="9760364at2"/>
<dbReference type="InterPro" id="IPR008250">
    <property type="entry name" value="ATPase_P-typ_transduc_dom_A_sf"/>
</dbReference>
<evidence type="ECO:0000256" key="4">
    <source>
        <dbReference type="ARBA" id="ARBA00022989"/>
    </source>
</evidence>
<dbReference type="Gene3D" id="2.70.150.10">
    <property type="entry name" value="Calcium-transporting ATPase, cytoplasmic transduction domain A"/>
    <property type="match status" value="1"/>
</dbReference>
<dbReference type="GO" id="GO:0016887">
    <property type="term" value="F:ATP hydrolysis activity"/>
    <property type="evidence" value="ECO:0007669"/>
    <property type="project" value="InterPro"/>
</dbReference>
<dbReference type="SUPFAM" id="SSF81653">
    <property type="entry name" value="Calcium ATPase, transduction domain A"/>
    <property type="match status" value="1"/>
</dbReference>
<accession>A0A369B1C9</accession>
<dbReference type="SFLD" id="SFLDS00003">
    <property type="entry name" value="Haloacid_Dehalogenase"/>
    <property type="match status" value="1"/>
</dbReference>
<dbReference type="GeneID" id="63146184"/>
<dbReference type="InterPro" id="IPR059000">
    <property type="entry name" value="ATPase_P-type_domA"/>
</dbReference>
<dbReference type="Gene3D" id="3.40.50.1000">
    <property type="entry name" value="HAD superfamily/HAD-like"/>
    <property type="match status" value="1"/>
</dbReference>
<sequence>MENISKYPGLTQLEAENRKARGEANLSAPSTTRSFRQIFAENSLTLFNFINLIIAGFIIYTGSYKNLLFLGVIVTNTFIGIYQELKAKKNIDSLTLLNQTKVTVIRDYEKQEIPQDEVVKDDLIMLRRGQQIIVDGIVIETEGIECDESQLTGESDPVEKFNGSEVFSGSFVVSGNGLMQATKVGADSYSYKITMEAKQTQGIYSELVMMMKKMIRILTFVIIPVGAMLMFTSIASGIHLDKAILGSTAAMIGMIPEGLVLITSVALAVGVVKLSKKNVLVQTMGSIETLARVDVLCLDKTGTLTSGKLKVVEREVLASDTFTNEEFDSLVASVVHGLDEDNATGQALMDEYPNKNQAFRLTKQIPFSSARKWSAVSFENNGSYYMGAPEYLFASFEEKQIDKMNEAMAHGLRIIAVAKSLGEIEGSELPENLELLGFIYLEDEIRPEAPQTLAYFKKEEVDICIISGDHPETVSQIAKRAGVNNPDKKIDMSQVKDEEIPSLVDEYRVFGRVSPEQKRLLVTALQNKDHVVGMTGDGVNDILALKKADCSIVMSNGSDAAKGVADFVLLDSNFDSLVGVVLEGRKVINNIQRVASLYLTKTVFSMILAAVYIFIASTYPFQPIQLSPISSLTVGIPSFFLALRPNTAPIKGRFLKNVFEPALASGFSVVIFTLSIEVIGNMLNWSYDEKSTVTVWLTGLVCFVALHFIARPLTWKIYLLIGSLFAIFLTIFVFFTDIFSLVNIFTFHLMVVYVPMMIVAPFLFHKLKQLFHYLLNLDIKSKKAKSY</sequence>
<dbReference type="Pfam" id="PF00702">
    <property type="entry name" value="Hydrolase"/>
    <property type="match status" value="1"/>
</dbReference>
<evidence type="ECO:0000256" key="3">
    <source>
        <dbReference type="ARBA" id="ARBA00022967"/>
    </source>
</evidence>
<dbReference type="PROSITE" id="PS00154">
    <property type="entry name" value="ATPASE_E1_E2"/>
    <property type="match status" value="1"/>
</dbReference>
<evidence type="ECO:0000256" key="1">
    <source>
        <dbReference type="ARBA" id="ARBA00004141"/>
    </source>
</evidence>
<keyword evidence="2" id="KW-0812">Transmembrane</keyword>
<dbReference type="InterPro" id="IPR036412">
    <property type="entry name" value="HAD-like_sf"/>
</dbReference>
<dbReference type="InterPro" id="IPR023298">
    <property type="entry name" value="ATPase_P-typ_TM_dom_sf"/>
</dbReference>
<dbReference type="InterPro" id="IPR023214">
    <property type="entry name" value="HAD_sf"/>
</dbReference>
<comment type="subcellular location">
    <subcellularLocation>
        <location evidence="1">Membrane</location>
        <topology evidence="1">Multi-pass membrane protein</topology>
    </subcellularLocation>
</comment>
<dbReference type="PRINTS" id="PR00119">
    <property type="entry name" value="CATATPASE"/>
</dbReference>
<evidence type="ECO:0000256" key="5">
    <source>
        <dbReference type="ARBA" id="ARBA00023136"/>
    </source>
</evidence>
<dbReference type="InterPro" id="IPR018303">
    <property type="entry name" value="ATPase_P-typ_P_site"/>
</dbReference>
<dbReference type="AlphaFoldDB" id="A0A369B1C9"/>
<dbReference type="EMBL" id="NGJX01000004">
    <property type="protein sequence ID" value="RSU02801.1"/>
    <property type="molecule type" value="Genomic_DNA"/>
</dbReference>
<dbReference type="InterPro" id="IPR044492">
    <property type="entry name" value="P_typ_ATPase_HD_dom"/>
</dbReference>
<dbReference type="RefSeq" id="WP_114289443.1">
    <property type="nucleotide sequence ID" value="NZ_JBMEAT010000016.1"/>
</dbReference>
<keyword evidence="8" id="KW-1185">Reference proteome</keyword>
<evidence type="ECO:0000313" key="7">
    <source>
        <dbReference type="EMBL" id="RSU02801.1"/>
    </source>
</evidence>
<feature type="domain" description="P-type ATPase A" evidence="6">
    <location>
        <begin position="97"/>
        <end position="195"/>
    </location>
</feature>
<dbReference type="SUPFAM" id="SSF56784">
    <property type="entry name" value="HAD-like"/>
    <property type="match status" value="1"/>
</dbReference>
<gene>
    <name evidence="7" type="ORF">CBF32_05920</name>
</gene>
<dbReference type="SFLD" id="SFLDF00027">
    <property type="entry name" value="p-type_atpase"/>
    <property type="match status" value="1"/>
</dbReference>
<dbReference type="InterPro" id="IPR023299">
    <property type="entry name" value="ATPase_P-typ_cyto_dom_N"/>
</dbReference>
<dbReference type="GO" id="GO:0016020">
    <property type="term" value="C:membrane"/>
    <property type="evidence" value="ECO:0007669"/>
    <property type="project" value="UniProtKB-SubCell"/>
</dbReference>